<dbReference type="PANTHER" id="PTHR14087">
    <property type="entry name" value="THYMOCYTE NUCLEAR PROTEIN 1"/>
    <property type="match status" value="1"/>
</dbReference>
<accession>A0AAN7T4V5</accession>
<dbReference type="Proteomes" id="UP001309876">
    <property type="component" value="Unassembled WGS sequence"/>
</dbReference>
<feature type="region of interest" description="Disordered" evidence="5">
    <location>
        <begin position="61"/>
        <end position="248"/>
    </location>
</feature>
<dbReference type="Gene3D" id="3.10.590.10">
    <property type="entry name" value="ph1033 like domains"/>
    <property type="match status" value="1"/>
</dbReference>
<evidence type="ECO:0000313" key="8">
    <source>
        <dbReference type="Proteomes" id="UP001309876"/>
    </source>
</evidence>
<reference evidence="7 8" key="1">
    <citation type="submission" date="2023-08" db="EMBL/GenBank/DDBJ databases">
        <title>Black Yeasts Isolated from many extreme environments.</title>
        <authorList>
            <person name="Coleine C."/>
            <person name="Stajich J.E."/>
            <person name="Selbmann L."/>
        </authorList>
    </citation>
    <scope>NUCLEOTIDE SEQUENCE [LARGE SCALE GENOMIC DNA]</scope>
    <source>
        <strain evidence="7 8">CCFEE 5910</strain>
    </source>
</reference>
<dbReference type="CDD" id="cd21133">
    <property type="entry name" value="EVE"/>
    <property type="match status" value="1"/>
</dbReference>
<feature type="compositionally biased region" description="Basic residues" evidence="5">
    <location>
        <begin position="226"/>
        <end position="240"/>
    </location>
</feature>
<evidence type="ECO:0000256" key="4">
    <source>
        <dbReference type="ARBA" id="ARBA00023242"/>
    </source>
</evidence>
<dbReference type="GO" id="GO:0003677">
    <property type="term" value="F:DNA binding"/>
    <property type="evidence" value="ECO:0007669"/>
    <property type="project" value="InterPro"/>
</dbReference>
<evidence type="ECO:0000256" key="2">
    <source>
        <dbReference type="ARBA" id="ARBA00014654"/>
    </source>
</evidence>
<feature type="region of interest" description="Disordered" evidence="5">
    <location>
        <begin position="1"/>
        <end position="40"/>
    </location>
</feature>
<evidence type="ECO:0000259" key="6">
    <source>
        <dbReference type="Pfam" id="PF01878"/>
    </source>
</evidence>
<dbReference type="GO" id="GO:0005634">
    <property type="term" value="C:nucleus"/>
    <property type="evidence" value="ECO:0007669"/>
    <property type="project" value="UniProtKB-SubCell"/>
</dbReference>
<dbReference type="InterPro" id="IPR017956">
    <property type="entry name" value="AT_hook_DNA-bd_motif"/>
</dbReference>
<evidence type="ECO:0000256" key="1">
    <source>
        <dbReference type="ARBA" id="ARBA00004123"/>
    </source>
</evidence>
<comment type="subcellular location">
    <subcellularLocation>
        <location evidence="1">Nucleus</location>
    </subcellularLocation>
</comment>
<dbReference type="InterPro" id="IPR047197">
    <property type="entry name" value="THYN1-like_EVE"/>
</dbReference>
<name>A0AAN7T4V5_9EURO</name>
<evidence type="ECO:0000313" key="7">
    <source>
        <dbReference type="EMBL" id="KAK5090489.1"/>
    </source>
</evidence>
<dbReference type="SMART" id="SM00384">
    <property type="entry name" value="AT_hook"/>
    <property type="match status" value="4"/>
</dbReference>
<feature type="compositionally biased region" description="Low complexity" evidence="5">
    <location>
        <begin position="210"/>
        <end position="225"/>
    </location>
</feature>
<keyword evidence="4" id="KW-0539">Nucleus</keyword>
<feature type="region of interest" description="Disordered" evidence="5">
    <location>
        <begin position="436"/>
        <end position="463"/>
    </location>
</feature>
<dbReference type="InterPro" id="IPR002740">
    <property type="entry name" value="EVE_domain"/>
</dbReference>
<keyword evidence="3" id="KW-0597">Phosphoprotein</keyword>
<dbReference type="FunFam" id="3.10.590.10:FF:000003">
    <property type="entry name" value="Thymocyte nuclear protein 1"/>
    <property type="match status" value="1"/>
</dbReference>
<protein>
    <recommendedName>
        <fullName evidence="2">Thymocyte nuclear protein 1</fullName>
    </recommendedName>
</protein>
<sequence length="528" mass="56512">MPPKRKVPARRASTGKRVSFGGNAVLSQATTPSGRPKRSVTNDVMYKLPSRNSNAAYVSATQQAKVGQDAVAAPIPASPKRRGRPPKSAVGTVTTTPKKAGASPKAVTPTAGPVAGKKRGRPAAATKENAPDKASTTTAVPVKVPGRRGRPKAEPQATPAAPTSNKRKRDEEEVAAPPRKRGRPSSGTTAAPAAKATRNLAVKIDKSSPKTKTTTQKSKAVVTKPAGKRGPKPGTKRGPRVAKDSSNTAVEDFTAGLTSNDLQYEGDDQYWLMKAEPETRMVKGIDVAFSIDKLAKAAEPEPWDGVRNAVARNNMRAMRRGDLAFFYHSNCDVPGIFGVMRVAEEHAVDESAFDPQHPYYDEKSTREKPKWDCVKVEFVKKFSEPITLKTIKSTKKLGNMLLVQPAGSRLSVQKVRPDEWKFVLKMANESEDLGVADKKSGYEADTNGETDKEAAEESVGVDEDIDVKGAADFDVDAAKIAAYGSPDDFVDDGEEVPVAPEPEDQLALEAGSNGVVPDSQELARALHN</sequence>
<dbReference type="EMBL" id="JAVRRJ010000001">
    <property type="protein sequence ID" value="KAK5090489.1"/>
    <property type="molecule type" value="Genomic_DNA"/>
</dbReference>
<proteinExistence type="predicted"/>
<dbReference type="Pfam" id="PF01878">
    <property type="entry name" value="EVE"/>
    <property type="match status" value="1"/>
</dbReference>
<organism evidence="7 8">
    <name type="scientific">Lithohypha guttulata</name>
    <dbReference type="NCBI Taxonomy" id="1690604"/>
    <lineage>
        <taxon>Eukaryota</taxon>
        <taxon>Fungi</taxon>
        <taxon>Dikarya</taxon>
        <taxon>Ascomycota</taxon>
        <taxon>Pezizomycotina</taxon>
        <taxon>Eurotiomycetes</taxon>
        <taxon>Chaetothyriomycetidae</taxon>
        <taxon>Chaetothyriales</taxon>
        <taxon>Trichomeriaceae</taxon>
        <taxon>Lithohypha</taxon>
    </lineage>
</organism>
<dbReference type="PANTHER" id="PTHR14087:SF7">
    <property type="entry name" value="THYMOCYTE NUCLEAR PROTEIN 1"/>
    <property type="match status" value="1"/>
</dbReference>
<dbReference type="AlphaFoldDB" id="A0AAN7T4V5"/>
<dbReference type="InterPro" id="IPR052181">
    <property type="entry name" value="5hmC_binding"/>
</dbReference>
<gene>
    <name evidence="7" type="ORF">LTR05_000661</name>
</gene>
<evidence type="ECO:0000256" key="3">
    <source>
        <dbReference type="ARBA" id="ARBA00022553"/>
    </source>
</evidence>
<evidence type="ECO:0000256" key="5">
    <source>
        <dbReference type="SAM" id="MobiDB-lite"/>
    </source>
</evidence>
<dbReference type="InterPro" id="IPR015947">
    <property type="entry name" value="PUA-like_sf"/>
</dbReference>
<comment type="caution">
    <text evidence="7">The sequence shown here is derived from an EMBL/GenBank/DDBJ whole genome shotgun (WGS) entry which is preliminary data.</text>
</comment>
<dbReference type="SUPFAM" id="SSF88697">
    <property type="entry name" value="PUA domain-like"/>
    <property type="match status" value="1"/>
</dbReference>
<keyword evidence="8" id="KW-1185">Reference proteome</keyword>
<feature type="domain" description="EVE" evidence="6">
    <location>
        <begin position="269"/>
        <end position="426"/>
    </location>
</feature>